<sequence>MEITQFIKQTESHKIVPVFFHQDANVVINTIESSYKGGVRIFEFVNRGHNGLETFKTIIPHFKKYDDLVIGVGTIYDSKTAAQFVEAGAEFIVSPGLVSELGAYCVQNNIAYIPGIATITEATTAMHLGCEMIKIFPANVIGSAFAKAVKSVLPQLAIMPTGGINPTEDGLKEWFEAGVNCVGMGSQLFDKLKINNGDFEGLELDVAKAVKVAITIQS</sequence>
<protein>
    <submittedName>
        <fullName evidence="6">4-hydroxy-2-oxoglutarate aldolase</fullName>
        <ecNumber evidence="6">4.1.2.14</ecNumber>
        <ecNumber evidence="6">4.1.3.16</ecNumber>
    </submittedName>
</protein>
<dbReference type="GO" id="GO:0008700">
    <property type="term" value="F:(R,S)-4-hydroxy-2-oxoglutarate aldolase activity"/>
    <property type="evidence" value="ECO:0007669"/>
    <property type="project" value="UniProtKB-EC"/>
</dbReference>
<comment type="similarity">
    <text evidence="2">Belongs to the KHG/KDPG aldolase family.</text>
</comment>
<comment type="caution">
    <text evidence="6">The sequence shown here is derived from an EMBL/GenBank/DDBJ whole genome shotgun (WGS) entry which is preliminary data.</text>
</comment>
<keyword evidence="5" id="KW-0119">Carbohydrate metabolism</keyword>
<evidence type="ECO:0000256" key="4">
    <source>
        <dbReference type="ARBA" id="ARBA00023239"/>
    </source>
</evidence>
<evidence type="ECO:0000256" key="1">
    <source>
        <dbReference type="ARBA" id="ARBA00004761"/>
    </source>
</evidence>
<evidence type="ECO:0000313" key="7">
    <source>
        <dbReference type="Proteomes" id="UP000029647"/>
    </source>
</evidence>
<proteinExistence type="inferred from homology"/>
<dbReference type="EC" id="4.1.2.14" evidence="6"/>
<dbReference type="EMBL" id="BBNT01000005">
    <property type="protein sequence ID" value="GAL75363.1"/>
    <property type="molecule type" value="Genomic_DNA"/>
</dbReference>
<evidence type="ECO:0000256" key="3">
    <source>
        <dbReference type="ARBA" id="ARBA00011233"/>
    </source>
</evidence>
<accession>A0A090WGL6</accession>
<dbReference type="InterPro" id="IPR000887">
    <property type="entry name" value="Aldlse_KDPG_KHG"/>
</dbReference>
<evidence type="ECO:0000256" key="5">
    <source>
        <dbReference type="ARBA" id="ARBA00023277"/>
    </source>
</evidence>
<evidence type="ECO:0000256" key="2">
    <source>
        <dbReference type="ARBA" id="ARBA00006906"/>
    </source>
</evidence>
<organism evidence="6 7">
    <name type="scientific">Nonlabens ulvanivorans</name>
    <name type="common">Persicivirga ulvanivorans</name>
    <dbReference type="NCBI Taxonomy" id="906888"/>
    <lineage>
        <taxon>Bacteria</taxon>
        <taxon>Pseudomonadati</taxon>
        <taxon>Bacteroidota</taxon>
        <taxon>Flavobacteriia</taxon>
        <taxon>Flavobacteriales</taxon>
        <taxon>Flavobacteriaceae</taxon>
        <taxon>Nonlabens</taxon>
    </lineage>
</organism>
<dbReference type="GO" id="GO:0008675">
    <property type="term" value="F:2-dehydro-3-deoxy-phosphogluconate aldolase activity"/>
    <property type="evidence" value="ECO:0007669"/>
    <property type="project" value="UniProtKB-EC"/>
</dbReference>
<dbReference type="PANTHER" id="PTHR30246">
    <property type="entry name" value="2-KETO-3-DEOXY-6-PHOSPHOGLUCONATE ALDOLASE"/>
    <property type="match status" value="1"/>
</dbReference>
<dbReference type="InterPro" id="IPR013785">
    <property type="entry name" value="Aldolase_TIM"/>
</dbReference>
<dbReference type="Gene3D" id="3.20.20.70">
    <property type="entry name" value="Aldolase class I"/>
    <property type="match status" value="1"/>
</dbReference>
<dbReference type="AlphaFoldDB" id="A0A090WGL6"/>
<comment type="subunit">
    <text evidence="3">Homotrimer.</text>
</comment>
<gene>
    <name evidence="6" type="ORF">JCM19275_1814</name>
</gene>
<dbReference type="Proteomes" id="UP000029647">
    <property type="component" value="Unassembled WGS sequence"/>
</dbReference>
<evidence type="ECO:0000313" key="6">
    <source>
        <dbReference type="EMBL" id="GAL75363.1"/>
    </source>
</evidence>
<dbReference type="SUPFAM" id="SSF51569">
    <property type="entry name" value="Aldolase"/>
    <property type="match status" value="1"/>
</dbReference>
<dbReference type="CDD" id="cd00452">
    <property type="entry name" value="KDPG_aldolase"/>
    <property type="match status" value="1"/>
</dbReference>
<keyword evidence="4 6" id="KW-0456">Lyase</keyword>
<dbReference type="EC" id="4.1.3.16" evidence="6"/>
<dbReference type="Pfam" id="PF01081">
    <property type="entry name" value="Aldolase"/>
    <property type="match status" value="1"/>
</dbReference>
<comment type="pathway">
    <text evidence="1">Carbohydrate acid metabolism.</text>
</comment>
<reference evidence="6 7" key="1">
    <citation type="journal article" date="2014" name="Genome Announc.">
        <title>Draft Genome Sequences of Marine Flavobacterium Nonlabens Strains NR17, NR24, NR27, NR32, NR33, and Ara13.</title>
        <authorList>
            <person name="Nakanishi M."/>
            <person name="Meirelles P."/>
            <person name="Suzuki R."/>
            <person name="Takatani N."/>
            <person name="Mino S."/>
            <person name="Suda W."/>
            <person name="Oshima K."/>
            <person name="Hattori M."/>
            <person name="Ohkuma M."/>
            <person name="Hosokawa M."/>
            <person name="Miyashita K."/>
            <person name="Thompson F.L."/>
            <person name="Niwa A."/>
            <person name="Sawabe T."/>
            <person name="Sawabe T."/>
        </authorList>
    </citation>
    <scope>NUCLEOTIDE SEQUENCE [LARGE SCALE GENOMIC DNA]</scope>
    <source>
        <strain evidence="7">JCM19275</strain>
    </source>
</reference>
<dbReference type="PANTHER" id="PTHR30246:SF1">
    <property type="entry name" value="2-DEHYDRO-3-DEOXY-6-PHOSPHOGALACTONATE ALDOLASE-RELATED"/>
    <property type="match status" value="1"/>
</dbReference>
<name>A0A090WGL6_NONUL</name>